<organism evidence="1 2">
    <name type="scientific">Fulvivirga imtechensis AK7</name>
    <dbReference type="NCBI Taxonomy" id="1237149"/>
    <lineage>
        <taxon>Bacteria</taxon>
        <taxon>Pseudomonadati</taxon>
        <taxon>Bacteroidota</taxon>
        <taxon>Cytophagia</taxon>
        <taxon>Cytophagales</taxon>
        <taxon>Fulvivirgaceae</taxon>
        <taxon>Fulvivirga</taxon>
    </lineage>
</organism>
<name>L8JX71_9BACT</name>
<gene>
    <name evidence="1" type="ORF">C900_02075</name>
</gene>
<sequence length="45" mass="4961">MPKKGQSSCLSRTCLGEVANNFLVDFVDNDITPLTTEEAEEEQNS</sequence>
<proteinExistence type="predicted"/>
<accession>L8JX71</accession>
<dbReference type="AlphaFoldDB" id="L8JX71"/>
<dbReference type="Proteomes" id="UP000011135">
    <property type="component" value="Unassembled WGS sequence"/>
</dbReference>
<keyword evidence="2" id="KW-1185">Reference proteome</keyword>
<protein>
    <submittedName>
        <fullName evidence="1">Uncharacterized protein</fullName>
    </submittedName>
</protein>
<reference evidence="1 2" key="1">
    <citation type="submission" date="2012-12" db="EMBL/GenBank/DDBJ databases">
        <title>Genome assembly of Fulvivirga imtechensis AK7.</title>
        <authorList>
            <person name="Nupur N."/>
            <person name="Khatri I."/>
            <person name="Kumar R."/>
            <person name="Subramanian S."/>
            <person name="Pinnaka A."/>
        </authorList>
    </citation>
    <scope>NUCLEOTIDE SEQUENCE [LARGE SCALE GENOMIC DNA]</scope>
    <source>
        <strain evidence="1 2">AK7</strain>
    </source>
</reference>
<evidence type="ECO:0000313" key="1">
    <source>
        <dbReference type="EMBL" id="ELR73671.1"/>
    </source>
</evidence>
<dbReference type="EMBL" id="AMZN01000003">
    <property type="protein sequence ID" value="ELR73671.1"/>
    <property type="molecule type" value="Genomic_DNA"/>
</dbReference>
<comment type="caution">
    <text evidence="1">The sequence shown here is derived from an EMBL/GenBank/DDBJ whole genome shotgun (WGS) entry which is preliminary data.</text>
</comment>
<evidence type="ECO:0000313" key="2">
    <source>
        <dbReference type="Proteomes" id="UP000011135"/>
    </source>
</evidence>